<gene>
    <name evidence="1" type="ORF">PV383_47520</name>
</gene>
<dbReference type="InterPro" id="IPR027417">
    <property type="entry name" value="P-loop_NTPase"/>
</dbReference>
<dbReference type="EMBL" id="JARAWJ010000114">
    <property type="protein sequence ID" value="MDX3044752.1"/>
    <property type="molecule type" value="Genomic_DNA"/>
</dbReference>
<dbReference type="InterPro" id="IPR059206">
    <property type="entry name" value="Sll1717-like"/>
</dbReference>
<keyword evidence="2" id="KW-1185">Reference proteome</keyword>
<dbReference type="Proteomes" id="UP001282474">
    <property type="component" value="Unassembled WGS sequence"/>
</dbReference>
<reference evidence="1 2" key="1">
    <citation type="journal article" date="2023" name="Microb. Genom.">
        <title>Mesoterricola silvestris gen. nov., sp. nov., Mesoterricola sediminis sp. nov., Geothrix oryzae sp. nov., Geothrix edaphica sp. nov., Geothrix rubra sp. nov., and Geothrix limicola sp. nov., six novel members of Acidobacteriota isolated from soils.</title>
        <authorList>
            <person name="Weisberg A.J."/>
            <person name="Pearce E."/>
            <person name="Kramer C.G."/>
            <person name="Chang J.H."/>
            <person name="Clarke C.R."/>
        </authorList>
    </citation>
    <scope>NUCLEOTIDE SEQUENCE [LARGE SCALE GENOMIC DNA]</scope>
    <source>
        <strain evidence="1 2">NE20-4-1</strain>
    </source>
</reference>
<dbReference type="SUPFAM" id="SSF52540">
    <property type="entry name" value="P-loop containing nucleoside triphosphate hydrolases"/>
    <property type="match status" value="1"/>
</dbReference>
<comment type="caution">
    <text evidence="1">The sequence shown here is derived from an EMBL/GenBank/DDBJ whole genome shotgun (WGS) entry which is preliminary data.</text>
</comment>
<accession>A0ABU4N5X8</accession>
<dbReference type="RefSeq" id="WP_193383050.1">
    <property type="nucleotide sequence ID" value="NZ_JABXWF010000064.1"/>
</dbReference>
<proteinExistence type="predicted"/>
<dbReference type="NCBIfam" id="NF047389">
    <property type="entry name" value="ATPase_Sll1717"/>
    <property type="match status" value="1"/>
</dbReference>
<organism evidence="1 2">
    <name type="scientific">Streptomyces caniscabiei</name>
    <dbReference type="NCBI Taxonomy" id="2746961"/>
    <lineage>
        <taxon>Bacteria</taxon>
        <taxon>Bacillati</taxon>
        <taxon>Actinomycetota</taxon>
        <taxon>Actinomycetes</taxon>
        <taxon>Kitasatosporales</taxon>
        <taxon>Streptomycetaceae</taxon>
        <taxon>Streptomyces</taxon>
    </lineage>
</organism>
<evidence type="ECO:0000313" key="2">
    <source>
        <dbReference type="Proteomes" id="UP001282474"/>
    </source>
</evidence>
<sequence>MSRGQTYFGDRDASLTGSSDLVAHHVFRGIQDSIKWNDRAHGIEVVVGMKGSGKTELRRYLQACTGASVYVFNLDDTHAYLDSNVSTVRGNSGRTKNAIATVLLAEFARRISESGSSPTRQALRSAFERTKSILQGIPGAVDINVAGVANIRLGDLLKRESPSDVLQSTLDDLITGISSALSDEEKGAILIDEVEVVFDGISENPLFLEGVVRAVVEINARAEEKIHVILFIKQGLWKSWYEDQREYDRVSDRLGFITWDHPALVELIAKRIARLHGLPWGTMTSEQLWAKEFTWDGGFDKFTRYCTQYCASGPRDMIALCNYAAAKTPSDERISLQHINACLGTYSQDKVNGLNGDFGETYRGINKFVEKVFREFPATMTSQDLVRQIESQIASGIHGEFLDAQWYMDGTKEDLAGIAYEVGVVGYQTPERGVYAIEDPELSASDLLDKEWVCIHPAFRRHLRITGS</sequence>
<protein>
    <recommendedName>
        <fullName evidence="3">KAP NTPase domain-containing protein</fullName>
    </recommendedName>
</protein>
<evidence type="ECO:0008006" key="3">
    <source>
        <dbReference type="Google" id="ProtNLM"/>
    </source>
</evidence>
<name>A0ABU4N5X8_9ACTN</name>
<evidence type="ECO:0000313" key="1">
    <source>
        <dbReference type="EMBL" id="MDX3044752.1"/>
    </source>
</evidence>